<comment type="subunit">
    <text evidence="1">Tightly associated with the cellulose synthase catalytic subunit.</text>
</comment>
<organism evidence="4 5">
    <name type="scientific">Paracoccus broussonetiae</name>
    <dbReference type="NCBI Taxonomy" id="3075834"/>
    <lineage>
        <taxon>Bacteria</taxon>
        <taxon>Pseudomonadati</taxon>
        <taxon>Pseudomonadota</taxon>
        <taxon>Alphaproteobacteria</taxon>
        <taxon>Rhodobacterales</taxon>
        <taxon>Paracoccaceae</taxon>
        <taxon>Paracoccus</taxon>
    </lineage>
</organism>
<dbReference type="InterPro" id="IPR018513">
    <property type="entry name" value="Cell_synthase_bac"/>
</dbReference>
<comment type="function">
    <text evidence="1">Binds the cellulose synthase activator, bis-(3'-5') cyclic diguanylic acid (c-di-GMP).</text>
</comment>
<protein>
    <recommendedName>
        <fullName evidence="1">Cyclic di-GMP-binding protein</fullName>
    </recommendedName>
    <alternativeName>
        <fullName evidence="1">Cellulose synthase regulatory subunit</fullName>
    </alternativeName>
</protein>
<dbReference type="RefSeq" id="WP_311759380.1">
    <property type="nucleotide sequence ID" value="NZ_JAVRQI010000007.1"/>
</dbReference>
<feature type="domain" description="Cellulose synthase subunit B-like C-terminal" evidence="3">
    <location>
        <begin position="620"/>
        <end position="749"/>
    </location>
</feature>
<feature type="region of interest" description="Disordered" evidence="2">
    <location>
        <begin position="564"/>
        <end position="608"/>
    </location>
</feature>
<proteinExistence type="inferred from homology"/>
<keyword evidence="5" id="KW-1185">Reference proteome</keyword>
<feature type="signal peptide" evidence="1">
    <location>
        <begin position="1"/>
        <end position="26"/>
    </location>
</feature>
<dbReference type="PANTHER" id="PTHR48125:SF10">
    <property type="entry name" value="OS12G0136300 PROTEIN"/>
    <property type="match status" value="1"/>
</dbReference>
<keyword evidence="1" id="KW-1133">Transmembrane helix</keyword>
<keyword evidence="1" id="KW-0812">Transmembrane</keyword>
<keyword evidence="1" id="KW-1003">Cell membrane</keyword>
<keyword evidence="1" id="KW-0472">Membrane</keyword>
<comment type="subcellular location">
    <subcellularLocation>
        <location evidence="1">Cell inner membrane</location>
    </subcellularLocation>
</comment>
<dbReference type="Gene3D" id="1.20.5.4520">
    <property type="match status" value="1"/>
</dbReference>
<feature type="compositionally biased region" description="Low complexity" evidence="2">
    <location>
        <begin position="564"/>
        <end position="576"/>
    </location>
</feature>
<feature type="compositionally biased region" description="Polar residues" evidence="2">
    <location>
        <begin position="589"/>
        <end position="601"/>
    </location>
</feature>
<gene>
    <name evidence="4" type="ORF">RM190_10460</name>
</gene>
<comment type="caution">
    <text evidence="4">The sequence shown here is derived from an EMBL/GenBank/DDBJ whole genome shotgun (WGS) entry which is preliminary data.</text>
</comment>
<keyword evidence="1" id="KW-0135">Cellulose biosynthesis</keyword>
<dbReference type="EMBL" id="JAVRQI010000007">
    <property type="protein sequence ID" value="MDT1062283.1"/>
    <property type="molecule type" value="Genomic_DNA"/>
</dbReference>
<dbReference type="Pfam" id="PF20916">
    <property type="entry name" value="BscB_a-b"/>
    <property type="match status" value="1"/>
</dbReference>
<feature type="chain" id="PRO_5044962928" description="Cyclic di-GMP-binding protein" evidence="1">
    <location>
        <begin position="27"/>
        <end position="754"/>
    </location>
</feature>
<dbReference type="Gene3D" id="3.30.379.20">
    <property type="match status" value="1"/>
</dbReference>
<dbReference type="InterPro" id="IPR048861">
    <property type="entry name" value="BscB-like_C"/>
</dbReference>
<comment type="similarity">
    <text evidence="1">Belongs to the AcsB/BcsB family.</text>
</comment>
<keyword evidence="1" id="KW-0997">Cell inner membrane</keyword>
<feature type="transmembrane region" description="Helical" evidence="1">
    <location>
        <begin position="724"/>
        <end position="748"/>
    </location>
</feature>
<sequence length="754" mass="79347">MIPRGFLSSSCRMALVWGMLAGGALAQPVPEIQITPPPEAASPAPAPAPGPAAVPALAPVPAQRDGTEPVAEAPDRQRFLGLRPTAPLPHAIVMGAGLSQPGVVRLTGEVAESGFSLLLPEGVPLPEELVLNVRSSIDVLPDTAALQVTVNDAPPVDLPLQNFDGFGALRVPAPDLKPGLNRIGILVRQPHRIFCGPDASFQLWTEIQLARSGAEYPLDALPPDARIFSLAVGNQIGAGQPLDLRVDQQIEPDTLRAVAGALGAAMQGQGQLNVQSFYAPASAGGAAVALIASDQSRVSYRQDAGGATVLQIETANGQLPDLAGAILPDALPAPHPAPMLPPGQTLTLADLGADDIVGNTHYFRHDLPFRLPADWLLLANQKAHLKLHYGFAADLPQGAMLLVKMNDETIRLLPLDRDGGKIMEPLAVPFAARLLHPGLNKLSFEMMVPGNPSDSACPLRRTDMLVVTRDTSIEVPSSPAMRLAGISARLSGLTPAGIAVSPDAGDPRRMQVFAAQLAAGLAPGDSPDAEVRLDLVDIAGLPQSGSDLPVRVLQEALFPVAAAAAPATQTPAAPAEPRFRLSEEEASPAQEQVTAETQATPRHSLGGWLSRQRERIENAAFMTSDDALSEWLQGRKGDALLMPGGPDQPGTLQLVLGPGAQIQTVAATLNTLRDAWLGEGRAVLISNDGTWQVWSSAELPRMEGPVTPLNLLPVLGNYASWSPFLFTVVLLGLGLISTIPALLVVVLFRKRRMR</sequence>
<evidence type="ECO:0000256" key="1">
    <source>
        <dbReference type="RuleBase" id="RU365021"/>
    </source>
</evidence>
<dbReference type="Proteomes" id="UP001251085">
    <property type="component" value="Unassembled WGS sequence"/>
</dbReference>
<reference evidence="5" key="1">
    <citation type="submission" date="2023-07" db="EMBL/GenBank/DDBJ databases">
        <title>Characterization of two Paracoccaceae strains isolated from Phycosphere and proposal of Xinfangfangia lacusdiani sp. nov.</title>
        <authorList>
            <person name="Deng Y."/>
            <person name="Zhang Y.Q."/>
        </authorList>
    </citation>
    <scope>NUCLEOTIDE SEQUENCE [LARGE SCALE GENOMIC DNA]</scope>
    <source>
        <strain evidence="5">CPCC 101403</strain>
    </source>
</reference>
<dbReference type="Gene3D" id="2.60.120.260">
    <property type="entry name" value="Galactose-binding domain-like"/>
    <property type="match status" value="2"/>
</dbReference>
<evidence type="ECO:0000313" key="4">
    <source>
        <dbReference type="EMBL" id="MDT1062283.1"/>
    </source>
</evidence>
<evidence type="ECO:0000259" key="3">
    <source>
        <dbReference type="Pfam" id="PF20916"/>
    </source>
</evidence>
<evidence type="ECO:0000256" key="2">
    <source>
        <dbReference type="SAM" id="MobiDB-lite"/>
    </source>
</evidence>
<accession>A0ABU3EDI5</accession>
<dbReference type="Gene3D" id="3.30.379.30">
    <property type="match status" value="1"/>
</dbReference>
<feature type="region of interest" description="Disordered" evidence="2">
    <location>
        <begin position="33"/>
        <end position="75"/>
    </location>
</feature>
<evidence type="ECO:0000313" key="5">
    <source>
        <dbReference type="Proteomes" id="UP001251085"/>
    </source>
</evidence>
<name>A0ABU3EDI5_9RHOB</name>
<comment type="pathway">
    <text evidence="1">Glycan metabolism; bacterial cellulose biosynthesis.</text>
</comment>
<keyword evidence="1" id="KW-0732">Signal</keyword>
<feature type="compositionally biased region" description="Pro residues" evidence="2">
    <location>
        <begin position="35"/>
        <end position="52"/>
    </location>
</feature>
<feature type="compositionally biased region" description="Low complexity" evidence="2">
    <location>
        <begin position="53"/>
        <end position="62"/>
    </location>
</feature>
<dbReference type="PANTHER" id="PTHR48125">
    <property type="entry name" value="LP07818P1"/>
    <property type="match status" value="1"/>
</dbReference>
<dbReference type="Pfam" id="PF03170">
    <property type="entry name" value="BcsB"/>
    <property type="match status" value="2"/>
</dbReference>
<keyword evidence="1" id="KW-0973">c-di-GMP</keyword>